<evidence type="ECO:0000256" key="1">
    <source>
        <dbReference type="SAM" id="MobiDB-lite"/>
    </source>
</evidence>
<accession>A0A5B7E4J0</accession>
<gene>
    <name evidence="2" type="ORF">E2C01_021541</name>
</gene>
<proteinExistence type="predicted"/>
<evidence type="ECO:0000313" key="2">
    <source>
        <dbReference type="EMBL" id="MPC28339.1"/>
    </source>
</evidence>
<keyword evidence="3" id="KW-1185">Reference proteome</keyword>
<feature type="region of interest" description="Disordered" evidence="1">
    <location>
        <begin position="1"/>
        <end position="44"/>
    </location>
</feature>
<reference evidence="2 3" key="1">
    <citation type="submission" date="2019-05" db="EMBL/GenBank/DDBJ databases">
        <title>Another draft genome of Portunus trituberculatus and its Hox gene families provides insights of decapod evolution.</title>
        <authorList>
            <person name="Jeong J.-H."/>
            <person name="Song I."/>
            <person name="Kim S."/>
            <person name="Choi T."/>
            <person name="Kim D."/>
            <person name="Ryu S."/>
            <person name="Kim W."/>
        </authorList>
    </citation>
    <scope>NUCLEOTIDE SEQUENCE [LARGE SCALE GENOMIC DNA]</scope>
    <source>
        <tissue evidence="2">Muscle</tissue>
    </source>
</reference>
<name>A0A5B7E4J0_PORTR</name>
<dbReference type="Proteomes" id="UP000324222">
    <property type="component" value="Unassembled WGS sequence"/>
</dbReference>
<organism evidence="2 3">
    <name type="scientific">Portunus trituberculatus</name>
    <name type="common">Swimming crab</name>
    <name type="synonym">Neptunus trituberculatus</name>
    <dbReference type="NCBI Taxonomy" id="210409"/>
    <lineage>
        <taxon>Eukaryota</taxon>
        <taxon>Metazoa</taxon>
        <taxon>Ecdysozoa</taxon>
        <taxon>Arthropoda</taxon>
        <taxon>Crustacea</taxon>
        <taxon>Multicrustacea</taxon>
        <taxon>Malacostraca</taxon>
        <taxon>Eumalacostraca</taxon>
        <taxon>Eucarida</taxon>
        <taxon>Decapoda</taxon>
        <taxon>Pleocyemata</taxon>
        <taxon>Brachyura</taxon>
        <taxon>Eubrachyura</taxon>
        <taxon>Portunoidea</taxon>
        <taxon>Portunidae</taxon>
        <taxon>Portuninae</taxon>
        <taxon>Portunus</taxon>
    </lineage>
</organism>
<evidence type="ECO:0000313" key="3">
    <source>
        <dbReference type="Proteomes" id="UP000324222"/>
    </source>
</evidence>
<dbReference type="AlphaFoldDB" id="A0A5B7E4J0"/>
<comment type="caution">
    <text evidence="2">The sequence shown here is derived from an EMBL/GenBank/DDBJ whole genome shotgun (WGS) entry which is preliminary data.</text>
</comment>
<feature type="compositionally biased region" description="Basic and acidic residues" evidence="1">
    <location>
        <begin position="10"/>
        <end position="44"/>
    </location>
</feature>
<protein>
    <submittedName>
        <fullName evidence="2">Uncharacterized protein</fullName>
    </submittedName>
</protein>
<sequence>MTYTETNMATKEKTEEKKVEVKVREGRDTGLGNKRDGMRGGGERKLPKCVSVTRFVTVQTSITSAGTQRQLSGRLFPEESRLPYITVKKFRGTSPHRCILIFVAVSGGTISKFGTRDTVGRSGSPCDTIVTLPHSLFIRPQPAPRFSFRRDQEVGRSWEDFA</sequence>
<dbReference type="EMBL" id="VSRR010001896">
    <property type="protein sequence ID" value="MPC28339.1"/>
    <property type="molecule type" value="Genomic_DNA"/>
</dbReference>